<dbReference type="AlphaFoldDB" id="S8CVY5"/>
<feature type="non-terminal residue" evidence="1">
    <location>
        <position position="197"/>
    </location>
</feature>
<dbReference type="OrthoDB" id="691840at2759"/>
<protein>
    <submittedName>
        <fullName evidence="1">Uncharacterized protein</fullName>
    </submittedName>
</protein>
<comment type="caution">
    <text evidence="1">The sequence shown here is derived from an EMBL/GenBank/DDBJ whole genome shotgun (WGS) entry which is preliminary data.</text>
</comment>
<dbReference type="PANTHER" id="PTHR31509">
    <property type="entry name" value="BPS1-LIKE PROTEIN"/>
    <property type="match status" value="1"/>
</dbReference>
<feature type="non-terminal residue" evidence="1">
    <location>
        <position position="1"/>
    </location>
</feature>
<gene>
    <name evidence="1" type="ORF">M569_03777</name>
</gene>
<proteinExistence type="predicted"/>
<sequence length="197" mass="22074">IIGAIVACRREAAAMQEANRALMEMRIEPLSLKLCEKVCCVESKLNGFSGFRGVLYAMRNVSSLLLTILLRGLVYSRPGEESDTGESHHHYHKVVGYMASTARLQQRLSGQISGRSGILLHELRRSMVAMEEVRTELERGGDNGVEWEWEEEMGERVESLKRWLSAMGGGCESIIGQVEDLLEEIVQGRKKLSDFCT</sequence>
<organism evidence="1 2">
    <name type="scientific">Genlisea aurea</name>
    <dbReference type="NCBI Taxonomy" id="192259"/>
    <lineage>
        <taxon>Eukaryota</taxon>
        <taxon>Viridiplantae</taxon>
        <taxon>Streptophyta</taxon>
        <taxon>Embryophyta</taxon>
        <taxon>Tracheophyta</taxon>
        <taxon>Spermatophyta</taxon>
        <taxon>Magnoliopsida</taxon>
        <taxon>eudicotyledons</taxon>
        <taxon>Gunneridae</taxon>
        <taxon>Pentapetalae</taxon>
        <taxon>asterids</taxon>
        <taxon>lamiids</taxon>
        <taxon>Lamiales</taxon>
        <taxon>Lentibulariaceae</taxon>
        <taxon>Genlisea</taxon>
    </lineage>
</organism>
<dbReference type="EMBL" id="AUSU01001449">
    <property type="protein sequence ID" value="EPS70985.1"/>
    <property type="molecule type" value="Genomic_DNA"/>
</dbReference>
<evidence type="ECO:0000313" key="2">
    <source>
        <dbReference type="Proteomes" id="UP000015453"/>
    </source>
</evidence>
<dbReference type="Proteomes" id="UP000015453">
    <property type="component" value="Unassembled WGS sequence"/>
</dbReference>
<reference evidence="1 2" key="1">
    <citation type="journal article" date="2013" name="BMC Genomics">
        <title>The miniature genome of a carnivorous plant Genlisea aurea contains a low number of genes and short non-coding sequences.</title>
        <authorList>
            <person name="Leushkin E.V."/>
            <person name="Sutormin R.A."/>
            <person name="Nabieva E.R."/>
            <person name="Penin A.A."/>
            <person name="Kondrashov A.S."/>
            <person name="Logacheva M.D."/>
        </authorList>
    </citation>
    <scope>NUCLEOTIDE SEQUENCE [LARGE SCALE GENOMIC DNA]</scope>
</reference>
<accession>S8CVY5</accession>
<name>S8CVY5_9LAMI</name>
<keyword evidence="2" id="KW-1185">Reference proteome</keyword>
<evidence type="ECO:0000313" key="1">
    <source>
        <dbReference type="EMBL" id="EPS70985.1"/>
    </source>
</evidence>